<dbReference type="Proteomes" id="UP000198943">
    <property type="component" value="Unassembled WGS sequence"/>
</dbReference>
<sequence length="233" mass="26276">MLYLAWDIDGTLLLTNRAGYDALQEAICDYFFRKEPYEFKHTLAGCTDSSIIKEIVTDIKGRCTSGWAASLMLKYEMYLKRNLKAHKGYLMPNVEKTLRYLSENAPEITNLLLTGNTANGARDKVAEYGIARYFDFRHSSYGDLAEERDEVAKILYTRLLADGLVKAGETDSIIIIGDTPNDTRCAAAIGARCVIVLAGSEFKKEDFNDCPPWKMWDKLPDDPAVFVREISET</sequence>
<dbReference type="SUPFAM" id="SSF56784">
    <property type="entry name" value="HAD-like"/>
    <property type="match status" value="1"/>
</dbReference>
<dbReference type="InterPro" id="IPR023214">
    <property type="entry name" value="HAD_sf"/>
</dbReference>
<dbReference type="PANTHER" id="PTHR43434">
    <property type="entry name" value="PHOSPHOGLYCOLATE PHOSPHATASE"/>
    <property type="match status" value="1"/>
</dbReference>
<dbReference type="AlphaFoldDB" id="A0A1G6KFM0"/>
<dbReference type="Pfam" id="PF13419">
    <property type="entry name" value="HAD_2"/>
    <property type="match status" value="1"/>
</dbReference>
<dbReference type="GO" id="GO:0006281">
    <property type="term" value="P:DNA repair"/>
    <property type="evidence" value="ECO:0007669"/>
    <property type="project" value="TreeGrafter"/>
</dbReference>
<organism evidence="1 2">
    <name type="scientific">Succiniclasticum ruminis</name>
    <dbReference type="NCBI Taxonomy" id="40841"/>
    <lineage>
        <taxon>Bacteria</taxon>
        <taxon>Bacillati</taxon>
        <taxon>Bacillota</taxon>
        <taxon>Negativicutes</taxon>
        <taxon>Acidaminococcales</taxon>
        <taxon>Acidaminococcaceae</taxon>
        <taxon>Succiniclasticum</taxon>
    </lineage>
</organism>
<dbReference type="PANTHER" id="PTHR43434:SF1">
    <property type="entry name" value="PHOSPHOGLYCOLATE PHOSPHATASE"/>
    <property type="match status" value="1"/>
</dbReference>
<gene>
    <name evidence="1" type="ORF">SAMN04487864_104232</name>
</gene>
<evidence type="ECO:0000313" key="1">
    <source>
        <dbReference type="EMBL" id="SDC29648.1"/>
    </source>
</evidence>
<evidence type="ECO:0000313" key="2">
    <source>
        <dbReference type="Proteomes" id="UP000198943"/>
    </source>
</evidence>
<reference evidence="2" key="1">
    <citation type="submission" date="2016-10" db="EMBL/GenBank/DDBJ databases">
        <authorList>
            <person name="Varghese N."/>
            <person name="Submissions S."/>
        </authorList>
    </citation>
    <scope>NUCLEOTIDE SEQUENCE [LARGE SCALE GENOMIC DNA]</scope>
    <source>
        <strain evidence="2">DSM 11005</strain>
    </source>
</reference>
<dbReference type="Gene3D" id="1.10.150.240">
    <property type="entry name" value="Putative phosphatase, domain 2"/>
    <property type="match status" value="1"/>
</dbReference>
<dbReference type="InterPro" id="IPR023198">
    <property type="entry name" value="PGP-like_dom2"/>
</dbReference>
<dbReference type="RefSeq" id="WP_093729904.1">
    <property type="nucleotide sequence ID" value="NZ_FMYW01000004.1"/>
</dbReference>
<dbReference type="GO" id="GO:0008967">
    <property type="term" value="F:phosphoglycolate phosphatase activity"/>
    <property type="evidence" value="ECO:0007669"/>
    <property type="project" value="TreeGrafter"/>
</dbReference>
<dbReference type="InterPro" id="IPR050155">
    <property type="entry name" value="HAD-like_hydrolase_sf"/>
</dbReference>
<dbReference type="SFLD" id="SFLDG01129">
    <property type="entry name" value="C1.5:_HAD__Beta-PGM__Phosphata"/>
    <property type="match status" value="1"/>
</dbReference>
<dbReference type="GO" id="GO:0005829">
    <property type="term" value="C:cytosol"/>
    <property type="evidence" value="ECO:0007669"/>
    <property type="project" value="TreeGrafter"/>
</dbReference>
<name>A0A1G6KFM0_9FIRM</name>
<dbReference type="SFLD" id="SFLDS00003">
    <property type="entry name" value="Haloacid_Dehalogenase"/>
    <property type="match status" value="1"/>
</dbReference>
<dbReference type="InterPro" id="IPR036412">
    <property type="entry name" value="HAD-like_sf"/>
</dbReference>
<keyword evidence="2" id="KW-1185">Reference proteome</keyword>
<dbReference type="InterPro" id="IPR041492">
    <property type="entry name" value="HAD_2"/>
</dbReference>
<proteinExistence type="predicted"/>
<dbReference type="Gene3D" id="3.40.50.1000">
    <property type="entry name" value="HAD superfamily/HAD-like"/>
    <property type="match status" value="1"/>
</dbReference>
<dbReference type="OrthoDB" id="9781769at2"/>
<accession>A0A1G6KFM0</accession>
<protein>
    <submittedName>
        <fullName evidence="1">Phosphoglycolate phosphatase, HAD superfamily</fullName>
    </submittedName>
</protein>
<dbReference type="EMBL" id="FMYW01000004">
    <property type="protein sequence ID" value="SDC29648.1"/>
    <property type="molecule type" value="Genomic_DNA"/>
</dbReference>